<proteinExistence type="predicted"/>
<dbReference type="CDD" id="cd00920">
    <property type="entry name" value="Cupredoxin"/>
    <property type="match status" value="3"/>
</dbReference>
<evidence type="ECO:0000256" key="2">
    <source>
        <dbReference type="SAM" id="SignalP"/>
    </source>
</evidence>
<dbReference type="AlphaFoldDB" id="A0A165C1S7"/>
<dbReference type="PANTHER" id="PTHR34883:SF15">
    <property type="entry name" value="EXTRACELLULAR SERINE-RICH PROTEIN"/>
    <property type="match status" value="1"/>
</dbReference>
<dbReference type="Proteomes" id="UP000077266">
    <property type="component" value="Unassembled WGS sequence"/>
</dbReference>
<feature type="signal peptide" evidence="2">
    <location>
        <begin position="1"/>
        <end position="21"/>
    </location>
</feature>
<dbReference type="InterPro" id="IPR008972">
    <property type="entry name" value="Cupredoxin"/>
</dbReference>
<protein>
    <recommendedName>
        <fullName evidence="5">Cupredoxin</fullName>
    </recommendedName>
</protein>
<dbReference type="PANTHER" id="PTHR34883">
    <property type="entry name" value="SERINE-RICH PROTEIN, PUTATIVE-RELATED-RELATED"/>
    <property type="match status" value="1"/>
</dbReference>
<sequence>MRFTSFALAAALGASTSFVSATDIQVTVGADGQKAFVPNSVTAAVGDTIVFTFKGANHTVTQSTFAQPCSPLAGGANSGFQPVLNGPEHVLRMNITDASAPIWMFCAQPGHCENAGMVFAVNAPTEGNTFDKYKANALALGTGATSGAPPTTSAPASVPAPAPPQAGAGSSSTPKQIPVVVGADGQLQFSPSSTTANIGDEIVFMFGAAGNHSATQSTFGAPCTPKPNGFDSGFGNKQAISKTFKVTTTDPQWFYCAQTSPAVHCQKGMVFSLNAPASGNTADAFQKAAIATAGGATAATPPTTGAPASAPPATGGTVPAAGPPADGTAAPPVVSAPDAGATAPTTGTTVAAPGPDSAATGATGTTSTVGAAATGGAAVPPSAGGAGTSTTTTNSMTVIVGANGQLEFSPPSAKVAKGGSVTFVFGAAGNHSVTQSTFGAPCTPKASGFDTGFNNKLAVNKTFPVTDDTTPLWFFCAQTAPKSHCQSGMVFSLNAPDTGNTADAFMKAAMNTSNTPTTPTDNTTPGSNAFTVKAGAAVWAPALLALALGML</sequence>
<evidence type="ECO:0000256" key="1">
    <source>
        <dbReference type="SAM" id="MobiDB-lite"/>
    </source>
</evidence>
<dbReference type="SUPFAM" id="SSF49503">
    <property type="entry name" value="Cupredoxins"/>
    <property type="match status" value="3"/>
</dbReference>
<feature type="compositionally biased region" description="Low complexity" evidence="1">
    <location>
        <begin position="339"/>
        <end position="365"/>
    </location>
</feature>
<feature type="region of interest" description="Disordered" evidence="1">
    <location>
        <begin position="296"/>
        <end position="365"/>
    </location>
</feature>
<gene>
    <name evidence="3" type="ORF">EXIGLDRAFT_730814</name>
</gene>
<feature type="compositionally biased region" description="Low complexity" evidence="1">
    <location>
        <begin position="144"/>
        <end position="157"/>
    </location>
</feature>
<dbReference type="EMBL" id="KV426377">
    <property type="protein sequence ID" value="KZV81661.1"/>
    <property type="molecule type" value="Genomic_DNA"/>
</dbReference>
<reference evidence="3 4" key="1">
    <citation type="journal article" date="2016" name="Mol. Biol. Evol.">
        <title>Comparative Genomics of Early-Diverging Mushroom-Forming Fungi Provides Insights into the Origins of Lignocellulose Decay Capabilities.</title>
        <authorList>
            <person name="Nagy L.G."/>
            <person name="Riley R."/>
            <person name="Tritt A."/>
            <person name="Adam C."/>
            <person name="Daum C."/>
            <person name="Floudas D."/>
            <person name="Sun H."/>
            <person name="Yadav J.S."/>
            <person name="Pangilinan J."/>
            <person name="Larsson K.H."/>
            <person name="Matsuura K."/>
            <person name="Barry K."/>
            <person name="Labutti K."/>
            <person name="Kuo R."/>
            <person name="Ohm R.A."/>
            <person name="Bhattacharya S.S."/>
            <person name="Shirouzu T."/>
            <person name="Yoshinaga Y."/>
            <person name="Martin F.M."/>
            <person name="Grigoriev I.V."/>
            <person name="Hibbett D.S."/>
        </authorList>
    </citation>
    <scope>NUCLEOTIDE SEQUENCE [LARGE SCALE GENOMIC DNA]</scope>
    <source>
        <strain evidence="3 4">HHB12029</strain>
    </source>
</reference>
<dbReference type="STRING" id="1314781.A0A165C1S7"/>
<organism evidence="3 4">
    <name type="scientific">Exidia glandulosa HHB12029</name>
    <dbReference type="NCBI Taxonomy" id="1314781"/>
    <lineage>
        <taxon>Eukaryota</taxon>
        <taxon>Fungi</taxon>
        <taxon>Dikarya</taxon>
        <taxon>Basidiomycota</taxon>
        <taxon>Agaricomycotina</taxon>
        <taxon>Agaricomycetes</taxon>
        <taxon>Auriculariales</taxon>
        <taxon>Exidiaceae</taxon>
        <taxon>Exidia</taxon>
    </lineage>
</organism>
<dbReference type="InParanoid" id="A0A165C1S7"/>
<dbReference type="Gene3D" id="2.60.40.420">
    <property type="entry name" value="Cupredoxins - blue copper proteins"/>
    <property type="match status" value="3"/>
</dbReference>
<accession>A0A165C1S7</accession>
<evidence type="ECO:0000313" key="3">
    <source>
        <dbReference type="EMBL" id="KZV81661.1"/>
    </source>
</evidence>
<keyword evidence="2" id="KW-0732">Signal</keyword>
<feature type="region of interest" description="Disordered" evidence="1">
    <location>
        <begin position="144"/>
        <end position="175"/>
    </location>
</feature>
<feature type="compositionally biased region" description="Low complexity" evidence="1">
    <location>
        <begin position="296"/>
        <end position="332"/>
    </location>
</feature>
<feature type="chain" id="PRO_5007855842" description="Cupredoxin" evidence="2">
    <location>
        <begin position="22"/>
        <end position="551"/>
    </location>
</feature>
<name>A0A165C1S7_EXIGL</name>
<dbReference type="InterPro" id="IPR052953">
    <property type="entry name" value="Ser-rich/MCO-related"/>
</dbReference>
<feature type="compositionally biased region" description="Low complexity" evidence="1">
    <location>
        <begin position="165"/>
        <end position="174"/>
    </location>
</feature>
<evidence type="ECO:0000313" key="4">
    <source>
        <dbReference type="Proteomes" id="UP000077266"/>
    </source>
</evidence>
<dbReference type="OrthoDB" id="1921208at2759"/>
<evidence type="ECO:0008006" key="5">
    <source>
        <dbReference type="Google" id="ProtNLM"/>
    </source>
</evidence>
<keyword evidence="4" id="KW-1185">Reference proteome</keyword>